<dbReference type="InterPro" id="IPR053931">
    <property type="entry name" value="RapZ_C"/>
</dbReference>
<feature type="domain" description="RapZ-like N-terminal" evidence="5">
    <location>
        <begin position="1"/>
        <end position="160"/>
    </location>
</feature>
<dbReference type="Pfam" id="PF22740">
    <property type="entry name" value="PapZ_C"/>
    <property type="match status" value="1"/>
</dbReference>
<evidence type="ECO:0000256" key="2">
    <source>
        <dbReference type="ARBA" id="ARBA00022840"/>
    </source>
</evidence>
<dbReference type="InterPro" id="IPR005337">
    <property type="entry name" value="RapZ-like"/>
</dbReference>
<evidence type="ECO:0000313" key="7">
    <source>
        <dbReference type="EMBL" id="MCL6268897.1"/>
    </source>
</evidence>
<dbReference type="Gene3D" id="3.40.50.300">
    <property type="entry name" value="P-loop containing nucleotide triphosphate hydrolases"/>
    <property type="match status" value="1"/>
</dbReference>
<evidence type="ECO:0000256" key="4">
    <source>
        <dbReference type="HAMAP-Rule" id="MF_00636"/>
    </source>
</evidence>
<protein>
    <submittedName>
        <fullName evidence="7">RNase adapter RapZ</fullName>
    </submittedName>
</protein>
<dbReference type="PANTHER" id="PTHR30448:SF0">
    <property type="entry name" value="RNASE ADAPTER PROTEIN RAPZ"/>
    <property type="match status" value="1"/>
</dbReference>
<reference evidence="7 8" key="1">
    <citation type="submission" date="2022-05" db="EMBL/GenBank/DDBJ databases">
        <authorList>
            <person name="Park J.-S."/>
        </authorList>
    </citation>
    <scope>NUCLEOTIDE SEQUENCE [LARGE SCALE GENOMIC DNA]</scope>
    <source>
        <strain evidence="7 8">2012CJ34-2</strain>
    </source>
</reference>
<keyword evidence="3 4" id="KW-0342">GTP-binding</keyword>
<keyword evidence="8" id="KW-1185">Reference proteome</keyword>
<gene>
    <name evidence="7" type="primary">rapZ</name>
    <name evidence="7" type="ORF">M3P05_02890</name>
</gene>
<evidence type="ECO:0000256" key="1">
    <source>
        <dbReference type="ARBA" id="ARBA00022741"/>
    </source>
</evidence>
<feature type="binding site" evidence="4">
    <location>
        <begin position="59"/>
        <end position="62"/>
    </location>
    <ligand>
        <name>GTP</name>
        <dbReference type="ChEBI" id="CHEBI:37565"/>
    </ligand>
</feature>
<sequence length="298" mass="33564">MRLVIISGRSGSGKSAALGALEDQGFYCIDNLPAGLLTSLVERFRNDPTEVNSIAVSIDARNMSGDLAGFINTHKQLLNDSNLTCDVIYLDADHETLLKRFSSTRRRHPLSDDQSSLDEAIRREADVLTEMANAADMRLDTSRLSLHELRSLIRKRVAGKESHDLSLQFESFGFKKGVPLDADFVFDVRCLPNPFWHEELRGFNGKDQPIIDFLSGHDSVNKMLQDITSFVSNWLPVFEESNRSYLTVAIGCTGGQHRSVFISETLASEFRKHQNSVQVRHREMEAKKAHGNHKEEYP</sequence>
<name>A0ABT0PDR7_9GAMM</name>
<evidence type="ECO:0000259" key="5">
    <source>
        <dbReference type="Pfam" id="PF03668"/>
    </source>
</evidence>
<proteinExistence type="inferred from homology"/>
<dbReference type="InterPro" id="IPR053930">
    <property type="entry name" value="RapZ-like_N"/>
</dbReference>
<keyword evidence="2 4" id="KW-0067">ATP-binding</keyword>
<dbReference type="InterPro" id="IPR027417">
    <property type="entry name" value="P-loop_NTPase"/>
</dbReference>
<comment type="caution">
    <text evidence="7">The sequence shown here is derived from an EMBL/GenBank/DDBJ whole genome shotgun (WGS) entry which is preliminary data.</text>
</comment>
<dbReference type="NCBIfam" id="NF003828">
    <property type="entry name" value="PRK05416.1"/>
    <property type="match status" value="1"/>
</dbReference>
<evidence type="ECO:0000259" key="6">
    <source>
        <dbReference type="Pfam" id="PF22740"/>
    </source>
</evidence>
<dbReference type="Proteomes" id="UP001203338">
    <property type="component" value="Unassembled WGS sequence"/>
</dbReference>
<evidence type="ECO:0000313" key="8">
    <source>
        <dbReference type="Proteomes" id="UP001203338"/>
    </source>
</evidence>
<feature type="domain" description="RapZ C-terminal" evidence="6">
    <location>
        <begin position="166"/>
        <end position="285"/>
    </location>
</feature>
<dbReference type="PIRSF" id="PIRSF005052">
    <property type="entry name" value="P-loopkin"/>
    <property type="match status" value="1"/>
</dbReference>
<accession>A0ABT0PDR7</accession>
<dbReference type="SUPFAM" id="SSF52540">
    <property type="entry name" value="P-loop containing nucleoside triphosphate hydrolases"/>
    <property type="match status" value="1"/>
</dbReference>
<keyword evidence="1 4" id="KW-0547">Nucleotide-binding</keyword>
<feature type="binding site" evidence="4">
    <location>
        <begin position="8"/>
        <end position="15"/>
    </location>
    <ligand>
        <name>ATP</name>
        <dbReference type="ChEBI" id="CHEBI:30616"/>
    </ligand>
</feature>
<evidence type="ECO:0000256" key="3">
    <source>
        <dbReference type="ARBA" id="ARBA00023134"/>
    </source>
</evidence>
<dbReference type="Pfam" id="PF03668">
    <property type="entry name" value="RapZ-like_N"/>
    <property type="match status" value="1"/>
</dbReference>
<dbReference type="PANTHER" id="PTHR30448">
    <property type="entry name" value="RNASE ADAPTER PROTEIN RAPZ"/>
    <property type="match status" value="1"/>
</dbReference>
<organism evidence="7 8">
    <name type="scientific">Parendozoicomonas callyspongiae</name>
    <dbReference type="NCBI Taxonomy" id="2942213"/>
    <lineage>
        <taxon>Bacteria</taxon>
        <taxon>Pseudomonadati</taxon>
        <taxon>Pseudomonadota</taxon>
        <taxon>Gammaproteobacteria</taxon>
        <taxon>Oceanospirillales</taxon>
        <taxon>Endozoicomonadaceae</taxon>
        <taxon>Parendozoicomonas</taxon>
    </lineage>
</organism>
<dbReference type="EMBL" id="JAMFLX010000003">
    <property type="protein sequence ID" value="MCL6268897.1"/>
    <property type="molecule type" value="Genomic_DNA"/>
</dbReference>
<dbReference type="HAMAP" id="MF_00636">
    <property type="entry name" value="RapZ_like"/>
    <property type="match status" value="1"/>
</dbReference>